<proteinExistence type="predicted"/>
<dbReference type="EMBL" id="CP104213">
    <property type="protein sequence ID" value="UWX64736.1"/>
    <property type="molecule type" value="Genomic_DNA"/>
</dbReference>
<feature type="signal peptide" evidence="1">
    <location>
        <begin position="1"/>
        <end position="18"/>
    </location>
</feature>
<accession>A0ABY5YIH3</accession>
<dbReference type="RefSeq" id="WP_260560997.1">
    <property type="nucleotide sequence ID" value="NZ_BAABEC010000009.1"/>
</dbReference>
<organism evidence="2 3">
    <name type="scientific">Deinococcus rubellus</name>
    <dbReference type="NCBI Taxonomy" id="1889240"/>
    <lineage>
        <taxon>Bacteria</taxon>
        <taxon>Thermotogati</taxon>
        <taxon>Deinococcota</taxon>
        <taxon>Deinococci</taxon>
        <taxon>Deinococcales</taxon>
        <taxon>Deinococcaceae</taxon>
        <taxon>Deinococcus</taxon>
    </lineage>
</organism>
<keyword evidence="1" id="KW-0732">Signal</keyword>
<evidence type="ECO:0000256" key="1">
    <source>
        <dbReference type="SAM" id="SignalP"/>
    </source>
</evidence>
<dbReference type="Proteomes" id="UP001060261">
    <property type="component" value="Chromosome"/>
</dbReference>
<dbReference type="PROSITE" id="PS51257">
    <property type="entry name" value="PROKAR_LIPOPROTEIN"/>
    <property type="match status" value="1"/>
</dbReference>
<gene>
    <name evidence="2" type="ORF">N0D28_03495</name>
</gene>
<evidence type="ECO:0000313" key="3">
    <source>
        <dbReference type="Proteomes" id="UP001060261"/>
    </source>
</evidence>
<keyword evidence="3" id="KW-1185">Reference proteome</keyword>
<reference evidence="2" key="1">
    <citation type="submission" date="2022-09" db="EMBL/GenBank/DDBJ databases">
        <title>genome sequence of Deinococcus rubellus.</title>
        <authorList>
            <person name="Srinivasan S."/>
        </authorList>
    </citation>
    <scope>NUCLEOTIDE SEQUENCE</scope>
    <source>
        <strain evidence="2">Ant6</strain>
    </source>
</reference>
<evidence type="ECO:0000313" key="2">
    <source>
        <dbReference type="EMBL" id="UWX64736.1"/>
    </source>
</evidence>
<name>A0ABY5YIH3_9DEIO</name>
<protein>
    <recommendedName>
        <fullName evidence="4">SbsA Ig-like domain-containing protein</fullName>
    </recommendedName>
</protein>
<feature type="chain" id="PRO_5047076321" description="SbsA Ig-like domain-containing protein" evidence="1">
    <location>
        <begin position="19"/>
        <end position="133"/>
    </location>
</feature>
<sequence>MKRSLLMLMGVIALASCAPVQLSLPAVPDPGSAALTIDRQDSQAVVTFAAGSLDAQAVQVTLSGVNLAVNDPNCKAEGAQLVCTLGTVPAGRMYVLPGRGVLVAEAAYQRPDGASYSLISEGAAPPNVTGGSR</sequence>
<evidence type="ECO:0008006" key="4">
    <source>
        <dbReference type="Google" id="ProtNLM"/>
    </source>
</evidence>